<protein>
    <submittedName>
        <fullName evidence="1">Uncharacterized protein</fullName>
    </submittedName>
</protein>
<proteinExistence type="predicted"/>
<evidence type="ECO:0000313" key="2">
    <source>
        <dbReference type="Proteomes" id="UP001162972"/>
    </source>
</evidence>
<gene>
    <name evidence="1" type="ORF">OIU84_008979</name>
</gene>
<name>A0AAD6JRT6_9ROSI</name>
<dbReference type="EMBL" id="JAPFFJ010000015">
    <property type="protein sequence ID" value="KAJ6409387.1"/>
    <property type="molecule type" value="Genomic_DNA"/>
</dbReference>
<evidence type="ECO:0000313" key="1">
    <source>
        <dbReference type="EMBL" id="KAJ6409387.1"/>
    </source>
</evidence>
<comment type="caution">
    <text evidence="1">The sequence shown here is derived from an EMBL/GenBank/DDBJ whole genome shotgun (WGS) entry which is preliminary data.</text>
</comment>
<sequence>MNEPKYGYPYPPQGVYQGPPPVMAPPQYYAPHAAAAATASRLSGGMSCSCLLLLPLG</sequence>
<keyword evidence="2" id="KW-1185">Reference proteome</keyword>
<reference evidence="1 2" key="1">
    <citation type="journal article" date="2023" name="Int. J. Mol. Sci.">
        <title>De Novo Assembly and Annotation of 11 Diverse Shrub Willow (Salix) Genomes Reveals Novel Gene Organization in Sex-Linked Regions.</title>
        <authorList>
            <person name="Hyden B."/>
            <person name="Feng K."/>
            <person name="Yates T.B."/>
            <person name="Jawdy S."/>
            <person name="Cereghino C."/>
            <person name="Smart L.B."/>
            <person name="Muchero W."/>
        </authorList>
    </citation>
    <scope>NUCLEOTIDE SEQUENCE [LARGE SCALE GENOMIC DNA]</scope>
    <source>
        <tissue evidence="1">Shoot tip</tissue>
    </source>
</reference>
<dbReference type="Proteomes" id="UP001162972">
    <property type="component" value="Chromosome 9"/>
</dbReference>
<dbReference type="AlphaFoldDB" id="A0AAD6JRT6"/>
<organism evidence="1 2">
    <name type="scientific">Salix udensis</name>
    <dbReference type="NCBI Taxonomy" id="889485"/>
    <lineage>
        <taxon>Eukaryota</taxon>
        <taxon>Viridiplantae</taxon>
        <taxon>Streptophyta</taxon>
        <taxon>Embryophyta</taxon>
        <taxon>Tracheophyta</taxon>
        <taxon>Spermatophyta</taxon>
        <taxon>Magnoliopsida</taxon>
        <taxon>eudicotyledons</taxon>
        <taxon>Gunneridae</taxon>
        <taxon>Pentapetalae</taxon>
        <taxon>rosids</taxon>
        <taxon>fabids</taxon>
        <taxon>Malpighiales</taxon>
        <taxon>Salicaceae</taxon>
        <taxon>Saliceae</taxon>
        <taxon>Salix</taxon>
    </lineage>
</organism>
<accession>A0AAD6JRT6</accession>